<reference evidence="1 2" key="1">
    <citation type="submission" date="2019-11" db="EMBL/GenBank/DDBJ databases">
        <title>Comparative genomics of hydrocarbon-degrading Desulfosarcina strains.</title>
        <authorList>
            <person name="Watanabe M."/>
            <person name="Kojima H."/>
            <person name="Fukui M."/>
        </authorList>
    </citation>
    <scope>NUCLEOTIDE SEQUENCE [LARGE SCALE GENOMIC DNA]</scope>
    <source>
        <strain evidence="2">oXyS1</strain>
    </source>
</reference>
<dbReference type="AlphaFoldDB" id="A0A5K8AJQ3"/>
<evidence type="ECO:0000313" key="1">
    <source>
        <dbReference type="EMBL" id="BBO92828.1"/>
    </source>
</evidence>
<organism evidence="1 2">
    <name type="scientific">Desulfosarcina ovata subsp. ovata</name>
    <dbReference type="NCBI Taxonomy" id="2752305"/>
    <lineage>
        <taxon>Bacteria</taxon>
        <taxon>Pseudomonadati</taxon>
        <taxon>Thermodesulfobacteriota</taxon>
        <taxon>Desulfobacteria</taxon>
        <taxon>Desulfobacterales</taxon>
        <taxon>Desulfosarcinaceae</taxon>
        <taxon>Desulfosarcina</taxon>
    </lineage>
</organism>
<dbReference type="Proteomes" id="UP000422108">
    <property type="component" value="Chromosome"/>
</dbReference>
<dbReference type="EMBL" id="AP021879">
    <property type="protein sequence ID" value="BBO92828.1"/>
    <property type="molecule type" value="Genomic_DNA"/>
</dbReference>
<accession>A0A5K8AJQ3</accession>
<evidence type="ECO:0000313" key="2">
    <source>
        <dbReference type="Proteomes" id="UP000422108"/>
    </source>
</evidence>
<dbReference type="InterPro" id="IPR016156">
    <property type="entry name" value="FAD/NAD-linked_Rdtase_dimer_sf"/>
</dbReference>
<dbReference type="Gene3D" id="3.30.390.30">
    <property type="match status" value="1"/>
</dbReference>
<gene>
    <name evidence="1" type="ORF">DSCOOX_60080</name>
</gene>
<protein>
    <recommendedName>
        <fullName evidence="3">Pyridine nucleotide-disulphide oxidoreductase dimerisation domain-containing protein</fullName>
    </recommendedName>
</protein>
<evidence type="ECO:0008006" key="3">
    <source>
        <dbReference type="Google" id="ProtNLM"/>
    </source>
</evidence>
<dbReference type="RefSeq" id="WP_155313518.1">
    <property type="nucleotide sequence ID" value="NZ_AP021879.1"/>
</dbReference>
<keyword evidence="2" id="KW-1185">Reference proteome</keyword>
<name>A0A5K8AJQ3_9BACT</name>
<sequence length="64" mass="7088">MAHWLAMAIGQAMTLDECLFQPFYHPVIEETLRDALQDCLAQTELGLPNPPGMMPGVTMFPAAR</sequence>
<proteinExistence type="predicted"/>